<dbReference type="OrthoDB" id="1926781at2759"/>
<reference evidence="13" key="2">
    <citation type="submission" date="2015-01" db="EMBL/GenBank/DDBJ databases">
        <title>Evolutionary Origins and Diversification of the Mycorrhizal Mutualists.</title>
        <authorList>
            <consortium name="DOE Joint Genome Institute"/>
            <consortium name="Mycorrhizal Genomics Consortium"/>
            <person name="Kohler A."/>
            <person name="Kuo A."/>
            <person name="Nagy L.G."/>
            <person name="Floudas D."/>
            <person name="Copeland A."/>
            <person name="Barry K.W."/>
            <person name="Cichocki N."/>
            <person name="Veneault-Fourrey C."/>
            <person name="LaButti K."/>
            <person name="Lindquist E.A."/>
            <person name="Lipzen A."/>
            <person name="Lundell T."/>
            <person name="Morin E."/>
            <person name="Murat C."/>
            <person name="Riley R."/>
            <person name="Ohm R."/>
            <person name="Sun H."/>
            <person name="Tunlid A."/>
            <person name="Henrissat B."/>
            <person name="Grigoriev I.V."/>
            <person name="Hibbett D.S."/>
            <person name="Martin F."/>
        </authorList>
    </citation>
    <scope>NUCLEOTIDE SEQUENCE [LARGE SCALE GENOMIC DNA]</scope>
    <source>
        <strain evidence="13">MAFF 305830</strain>
    </source>
</reference>
<dbReference type="Proteomes" id="UP000054097">
    <property type="component" value="Unassembled WGS sequence"/>
</dbReference>
<evidence type="ECO:0000256" key="6">
    <source>
        <dbReference type="ARBA" id="ARBA00023136"/>
    </source>
</evidence>
<evidence type="ECO:0000256" key="1">
    <source>
        <dbReference type="ARBA" id="ARBA00004115"/>
    </source>
</evidence>
<proteinExistence type="inferred from homology"/>
<dbReference type="EMBL" id="KN824278">
    <property type="protein sequence ID" value="KIM33325.1"/>
    <property type="molecule type" value="Genomic_DNA"/>
</dbReference>
<dbReference type="GO" id="GO:0005789">
    <property type="term" value="C:endoplasmic reticulum membrane"/>
    <property type="evidence" value="ECO:0007669"/>
    <property type="project" value="UniProtKB-SubCell"/>
</dbReference>
<feature type="transmembrane region" description="Helical" evidence="10">
    <location>
        <begin position="169"/>
        <end position="191"/>
    </location>
</feature>
<keyword evidence="4" id="KW-0256">Endoplasmic reticulum</keyword>
<evidence type="ECO:0008006" key="14">
    <source>
        <dbReference type="Google" id="ProtNLM"/>
    </source>
</evidence>
<evidence type="ECO:0000256" key="8">
    <source>
        <dbReference type="ARBA" id="ARBA00038311"/>
    </source>
</evidence>
<evidence type="ECO:0000256" key="4">
    <source>
        <dbReference type="ARBA" id="ARBA00022824"/>
    </source>
</evidence>
<comment type="subcellular location">
    <subcellularLocation>
        <location evidence="1">Endoplasmic reticulum membrane</location>
        <topology evidence="1">Single-pass type I membrane protein</topology>
    </subcellularLocation>
</comment>
<protein>
    <recommendedName>
        <fullName evidence="14">Translocon-associated protein subunit alpha</fullName>
    </recommendedName>
</protein>
<keyword evidence="13" id="KW-1185">Reference proteome</keyword>
<evidence type="ECO:0000256" key="9">
    <source>
        <dbReference type="SAM" id="MobiDB-lite"/>
    </source>
</evidence>
<dbReference type="Pfam" id="PF03896">
    <property type="entry name" value="TRAP_alpha"/>
    <property type="match status" value="1"/>
</dbReference>
<reference evidence="12 13" key="1">
    <citation type="submission" date="2014-04" db="EMBL/GenBank/DDBJ databases">
        <authorList>
            <consortium name="DOE Joint Genome Institute"/>
            <person name="Kuo A."/>
            <person name="Zuccaro A."/>
            <person name="Kohler A."/>
            <person name="Nagy L.G."/>
            <person name="Floudas D."/>
            <person name="Copeland A."/>
            <person name="Barry K.W."/>
            <person name="Cichocki N."/>
            <person name="Veneault-Fourrey C."/>
            <person name="LaButti K."/>
            <person name="Lindquist E.A."/>
            <person name="Lipzen A."/>
            <person name="Lundell T."/>
            <person name="Morin E."/>
            <person name="Murat C."/>
            <person name="Sun H."/>
            <person name="Tunlid A."/>
            <person name="Henrissat B."/>
            <person name="Grigoriev I.V."/>
            <person name="Hibbett D.S."/>
            <person name="Martin F."/>
            <person name="Nordberg H.P."/>
            <person name="Cantor M.N."/>
            <person name="Hua S.X."/>
        </authorList>
    </citation>
    <scope>NUCLEOTIDE SEQUENCE [LARGE SCALE GENOMIC DNA]</scope>
    <source>
        <strain evidence="12 13">MAFF 305830</strain>
    </source>
</reference>
<evidence type="ECO:0000256" key="10">
    <source>
        <dbReference type="SAM" id="Phobius"/>
    </source>
</evidence>
<organism evidence="12 13">
    <name type="scientific">Serendipita vermifera MAFF 305830</name>
    <dbReference type="NCBI Taxonomy" id="933852"/>
    <lineage>
        <taxon>Eukaryota</taxon>
        <taxon>Fungi</taxon>
        <taxon>Dikarya</taxon>
        <taxon>Basidiomycota</taxon>
        <taxon>Agaricomycotina</taxon>
        <taxon>Agaricomycetes</taxon>
        <taxon>Sebacinales</taxon>
        <taxon>Serendipitaceae</taxon>
        <taxon>Serendipita</taxon>
    </lineage>
</organism>
<dbReference type="HOGENOM" id="CLU_068820_1_0_1"/>
<evidence type="ECO:0000313" key="13">
    <source>
        <dbReference type="Proteomes" id="UP000054097"/>
    </source>
</evidence>
<keyword evidence="2 10" id="KW-0812">Transmembrane</keyword>
<evidence type="ECO:0000256" key="7">
    <source>
        <dbReference type="ARBA" id="ARBA00037565"/>
    </source>
</evidence>
<evidence type="ECO:0000313" key="12">
    <source>
        <dbReference type="EMBL" id="KIM33325.1"/>
    </source>
</evidence>
<evidence type="ECO:0000256" key="2">
    <source>
        <dbReference type="ARBA" id="ARBA00022692"/>
    </source>
</evidence>
<comment type="similarity">
    <text evidence="8">Belongs to the IRC22 family.</text>
</comment>
<name>A0A0C3B930_SERVB</name>
<dbReference type="PANTHER" id="PTHR12924:SF0">
    <property type="entry name" value="TRANSLOCON-ASSOCIATED PROTEIN SUBUNIT ALPHA"/>
    <property type="match status" value="1"/>
</dbReference>
<gene>
    <name evidence="12" type="ORF">M408DRAFT_326085</name>
</gene>
<feature type="chain" id="PRO_5002161431" description="Translocon-associated protein subunit alpha" evidence="11">
    <location>
        <begin position="23"/>
        <end position="251"/>
    </location>
</feature>
<evidence type="ECO:0000256" key="11">
    <source>
        <dbReference type="SAM" id="SignalP"/>
    </source>
</evidence>
<keyword evidence="5 10" id="KW-1133">Transmembrane helix</keyword>
<sequence length="251" mass="27581">MHLRNFLSQALAISTLFLGALAAEAEVKVEGTVGSTETKVEDQIVKATGSFVDNPFSQIVNGQLNTIEILFENKSPKDVVLKAISGSFSNPKTGALLRNTTTHKLALPVLATNAVKLPYSFHSESKPMEARFNVFIEYEKETVPEQIVAFDGLVTIVEPSISFFDWKLLSTYGFVLSLLGAAGYFTYLNFFPAPKKKVKAKAAPVGPVDTPVTPGSGVYNEDWIPAHHMTRQRSKKEALSSGDESDRRRKR</sequence>
<dbReference type="PANTHER" id="PTHR12924">
    <property type="entry name" value="TRANSLOCON-ASSOCIATED PROTEIN, ALPHA SUBUNIT"/>
    <property type="match status" value="1"/>
</dbReference>
<evidence type="ECO:0000256" key="5">
    <source>
        <dbReference type="ARBA" id="ARBA00022989"/>
    </source>
</evidence>
<feature type="signal peptide" evidence="11">
    <location>
        <begin position="1"/>
        <end position="22"/>
    </location>
</feature>
<comment type="function">
    <text evidence="7">Is probably involved in a pathway contributing to genomic integrity.</text>
</comment>
<dbReference type="InterPro" id="IPR005595">
    <property type="entry name" value="TRAP_alpha"/>
</dbReference>
<accession>A0A0C3B930</accession>
<dbReference type="AlphaFoldDB" id="A0A0C3B930"/>
<feature type="region of interest" description="Disordered" evidence="9">
    <location>
        <begin position="225"/>
        <end position="251"/>
    </location>
</feature>
<keyword evidence="3 11" id="KW-0732">Signal</keyword>
<evidence type="ECO:0000256" key="3">
    <source>
        <dbReference type="ARBA" id="ARBA00022729"/>
    </source>
</evidence>
<keyword evidence="6 10" id="KW-0472">Membrane</keyword>